<feature type="domain" description="Spc7 kinetochore protein" evidence="2">
    <location>
        <begin position="724"/>
        <end position="1048"/>
    </location>
</feature>
<feature type="region of interest" description="Disordered" evidence="1">
    <location>
        <begin position="698"/>
        <end position="726"/>
    </location>
</feature>
<dbReference type="EMBL" id="JAAAUY010000227">
    <property type="protein sequence ID" value="KAF9333010.1"/>
    <property type="molecule type" value="Genomic_DNA"/>
</dbReference>
<feature type="region of interest" description="Disordered" evidence="1">
    <location>
        <begin position="194"/>
        <end position="394"/>
    </location>
</feature>
<feature type="compositionally biased region" description="Low complexity" evidence="1">
    <location>
        <begin position="353"/>
        <end position="366"/>
    </location>
</feature>
<dbReference type="InterPro" id="IPR013253">
    <property type="entry name" value="Spc7_domain"/>
</dbReference>
<dbReference type="Proteomes" id="UP000696485">
    <property type="component" value="Unassembled WGS sequence"/>
</dbReference>
<evidence type="ECO:0000259" key="2">
    <source>
        <dbReference type="SMART" id="SM00787"/>
    </source>
</evidence>
<feature type="region of interest" description="Disordered" evidence="1">
    <location>
        <begin position="413"/>
        <end position="457"/>
    </location>
</feature>
<feature type="compositionally biased region" description="Basic and acidic residues" evidence="1">
    <location>
        <begin position="21"/>
        <end position="39"/>
    </location>
</feature>
<sequence length="1301" mass="143351">MVENTAPRDSSPEDSSIKSNINDDHSETQERTSEKRPRSPEPGSILSSPNEPVTDQIQAPTEESQASQSEETQHSENDLSLESKPSEEPSSQANEDADSRANEATAPAAVDSPSAKRRRISFPGKSILKSLSQDDDTGNFSNHDPQDDTMTGNNDNTTSADITETFSGTAEFQRRNRKSIGRRVSFAATARIRMFERDDKEDELPKTTSYLEGLNPKMPLDTPFRFGGEASTSDNNENADTMDSNMSLDAEQTSQEQRDQSAASSESEQEHERSFEVSVYPGHSDSTGSSGIATSLFVRDSSEDTGGKSPFDDDVDQGSSSEDDEGNFYPSANLMKRSSGVGIYQGDNDSILGPQLQLGTQSQSQTDFAELFGDRDSGMQDDTEDYSLSGHDFKDPGDSLILNFRKHRSSLPGRPISSIDNDDTMDYSNIGQRRSDGTKSGNGGPMSEHSGLITDEDTDMDITSPIGAGIHALAQEQPPPAFAQDEDNTDMFSEGGTTMDMTMPIGSGIVEINKASTTEDIRSEWKHTSGTNSPVMNFQPIPTTSSRPEHPSNSTNDHPINTTNDANTGGATNSTDQQPPSTPPRRVSILRGGSPTSTPRKGLGTPGKFTPRTHARYNIFPEVIENQLKNVEASSTAPVFRASHVSPETSSLAKRIARYSIGASFSAPGRFQDKIASSQDSNQNDDTMDLDQAFSASQFPSEARIPSTQESQSTDVAMASGEEADQNVEEPMNEDSFAELPPITLNKFLSLIGISFFELSASTRRRTLPHRPESDHATYNIADIVKQMTVSVTELESYKSGCGILMPYVDESRKTTLELETRVNNENPDFIRDFREGDTDLKDFIKERFKLLKSHCRLDAIDMFSVWRSDLYNFQRESLEHHIAKLEEDKVMIRKVEAGFAGVKERIAGRHAELKKQLEQSRQRQSAFLQCDKDRLASLAEAIEEQGTQLDQFRTILAKKKKEQADIAAKAEQVELTEQGLQSKIASSEKTIQEHSYTRPEDITQAKNVLATLQATHRWEPLRSNGNLFSPSGALEFVHDRTLKATIDVAKLGKDPNAVQLSLLDDEGIGFGLSLAERPKLLIRALAPKSATGMKEYAALLKDFVSMVASKYKTGITVSKVLFDINQYWTKVKLLSRNVELVRAHHAVDLVAGSAENLKELESDQSSSSTSATNGAGNSKRTTSKTVSSTTPIVLLDIRVLFTRSASGMRRSTRRRGRNDDDGHMDEDGPAEPVKFYVWFTFTLEDLLSFPSPDSFTWRLEVVYGNISREQIADVVTPCVKRGGYEVLRDACIKVNQFLKV</sequence>
<feature type="region of interest" description="Disordered" evidence="1">
    <location>
        <begin position="1209"/>
        <end position="1228"/>
    </location>
</feature>
<feature type="region of interest" description="Disordered" evidence="1">
    <location>
        <begin position="1"/>
        <end position="182"/>
    </location>
</feature>
<feature type="compositionally biased region" description="Polar residues" evidence="1">
    <location>
        <begin position="284"/>
        <end position="293"/>
    </location>
</feature>
<dbReference type="PANTHER" id="PTHR28260">
    <property type="entry name" value="SPINDLE POLE BODY COMPONENT SPC105"/>
    <property type="match status" value="1"/>
</dbReference>
<feature type="compositionally biased region" description="Polar residues" evidence="1">
    <location>
        <begin position="159"/>
        <end position="170"/>
    </location>
</feature>
<feature type="compositionally biased region" description="Low complexity" evidence="1">
    <location>
        <begin position="58"/>
        <end position="70"/>
    </location>
</feature>
<feature type="compositionally biased region" description="Acidic residues" evidence="1">
    <location>
        <begin position="312"/>
        <end position="326"/>
    </location>
</feature>
<feature type="compositionally biased region" description="Low complexity" evidence="1">
    <location>
        <begin position="148"/>
        <end position="158"/>
    </location>
</feature>
<dbReference type="GO" id="GO:0007094">
    <property type="term" value="P:mitotic spindle assembly checkpoint signaling"/>
    <property type="evidence" value="ECO:0007669"/>
    <property type="project" value="TreeGrafter"/>
</dbReference>
<feature type="compositionally biased region" description="Polar residues" evidence="1">
    <location>
        <begin position="528"/>
        <end position="560"/>
    </location>
</feature>
<feature type="compositionally biased region" description="Low complexity" evidence="1">
    <location>
        <begin position="1166"/>
        <end position="1185"/>
    </location>
</feature>
<comment type="caution">
    <text evidence="3">The sequence shown here is derived from an EMBL/GenBank/DDBJ whole genome shotgun (WGS) entry which is preliminary data.</text>
</comment>
<feature type="compositionally biased region" description="Low complexity" evidence="1">
    <location>
        <begin position="80"/>
        <end position="91"/>
    </location>
</feature>
<feature type="compositionally biased region" description="Polar residues" evidence="1">
    <location>
        <begin position="698"/>
        <end position="715"/>
    </location>
</feature>
<dbReference type="SMART" id="SM00787">
    <property type="entry name" value="Spc7"/>
    <property type="match status" value="1"/>
</dbReference>
<evidence type="ECO:0000313" key="4">
    <source>
        <dbReference type="Proteomes" id="UP000696485"/>
    </source>
</evidence>
<feature type="compositionally biased region" description="Polar residues" evidence="1">
    <location>
        <begin position="230"/>
        <end position="253"/>
    </location>
</feature>
<feature type="compositionally biased region" description="Polar residues" evidence="1">
    <location>
        <begin position="45"/>
        <end position="57"/>
    </location>
</feature>
<keyword evidence="4" id="KW-1185">Reference proteome</keyword>
<dbReference type="GO" id="GO:0034501">
    <property type="term" value="P:protein localization to kinetochore"/>
    <property type="evidence" value="ECO:0007669"/>
    <property type="project" value="TreeGrafter"/>
</dbReference>
<feature type="region of interest" description="Disordered" evidence="1">
    <location>
        <begin position="517"/>
        <end position="612"/>
    </location>
</feature>
<dbReference type="InterPro" id="IPR040850">
    <property type="entry name" value="Knl1_RWD_C"/>
</dbReference>
<accession>A0A9P5SLH4</accession>
<feature type="compositionally biased region" description="Low complexity" evidence="1">
    <location>
        <begin position="561"/>
        <end position="573"/>
    </location>
</feature>
<evidence type="ECO:0000313" key="3">
    <source>
        <dbReference type="EMBL" id="KAF9333010.1"/>
    </source>
</evidence>
<feature type="region of interest" description="Disordered" evidence="1">
    <location>
        <begin position="1161"/>
        <end position="1185"/>
    </location>
</feature>
<protein>
    <recommendedName>
        <fullName evidence="2">Spc7 kinetochore protein domain-containing protein</fullName>
    </recommendedName>
</protein>
<proteinExistence type="predicted"/>
<dbReference type="Pfam" id="PF18210">
    <property type="entry name" value="Knl1_RWD_C"/>
    <property type="match status" value="1"/>
</dbReference>
<gene>
    <name evidence="3" type="ORF">BG006_004105</name>
</gene>
<dbReference type="InterPro" id="IPR033338">
    <property type="entry name" value="Spc105/Spc7"/>
</dbReference>
<dbReference type="PANTHER" id="PTHR28260:SF1">
    <property type="entry name" value="SPINDLE POLE BODY COMPONENT SPC105"/>
    <property type="match status" value="1"/>
</dbReference>
<dbReference type="GO" id="GO:0000776">
    <property type="term" value="C:kinetochore"/>
    <property type="evidence" value="ECO:0007669"/>
    <property type="project" value="TreeGrafter"/>
</dbReference>
<feature type="compositionally biased region" description="Basic and acidic residues" evidence="1">
    <location>
        <begin position="517"/>
        <end position="527"/>
    </location>
</feature>
<dbReference type="Pfam" id="PF08317">
    <property type="entry name" value="Spc7"/>
    <property type="match status" value="1"/>
</dbReference>
<dbReference type="GO" id="GO:1990758">
    <property type="term" value="P:mitotic sister chromatid biorientation"/>
    <property type="evidence" value="ECO:0007669"/>
    <property type="project" value="TreeGrafter"/>
</dbReference>
<reference evidence="3" key="1">
    <citation type="journal article" date="2020" name="Fungal Divers.">
        <title>Resolving the Mortierellaceae phylogeny through synthesis of multi-gene phylogenetics and phylogenomics.</title>
        <authorList>
            <person name="Vandepol N."/>
            <person name="Liber J."/>
            <person name="Desiro A."/>
            <person name="Na H."/>
            <person name="Kennedy M."/>
            <person name="Barry K."/>
            <person name="Grigoriev I.V."/>
            <person name="Miller A.N."/>
            <person name="O'Donnell K."/>
            <person name="Stajich J.E."/>
            <person name="Bonito G."/>
        </authorList>
    </citation>
    <scope>NUCLEOTIDE SEQUENCE</scope>
    <source>
        <strain evidence="3">NVP1</strain>
    </source>
</reference>
<feature type="region of interest" description="Disordered" evidence="1">
    <location>
        <begin position="480"/>
        <end position="504"/>
    </location>
</feature>
<evidence type="ECO:0000256" key="1">
    <source>
        <dbReference type="SAM" id="MobiDB-lite"/>
    </source>
</evidence>
<name>A0A9P5SLH4_9FUNG</name>
<organism evidence="3 4">
    <name type="scientific">Podila minutissima</name>
    <dbReference type="NCBI Taxonomy" id="64525"/>
    <lineage>
        <taxon>Eukaryota</taxon>
        <taxon>Fungi</taxon>
        <taxon>Fungi incertae sedis</taxon>
        <taxon>Mucoromycota</taxon>
        <taxon>Mortierellomycotina</taxon>
        <taxon>Mortierellomycetes</taxon>
        <taxon>Mortierellales</taxon>
        <taxon>Mortierellaceae</taxon>
        <taxon>Podila</taxon>
    </lineage>
</organism>